<dbReference type="Pfam" id="PF04366">
    <property type="entry name" value="Ysc84"/>
    <property type="match status" value="1"/>
</dbReference>
<sequence>MALAQGLINYWKCDDDLTDSDDEFEIPLKVVLVAKASTFKNPSPRRGGRPMIHYNYDTGIKFIEDESHRAVVKEVSLGSEAFQAEVLKNDVVQFAVALNNVDPNSNIHFELAKKLALQLEGMGMRTSYREIFDMFHSNTTAGWPIAFVFRRPTSKEIKIQQRGVSSWSSSSHVDHSVKFLRALIVSSRESNSALPIVRRDIEKNMALPKHAHADLHDSESFRTCVAPQSPPSSNGAAVAQKLRTLLSEAVGIAFIQYTKAVIGVGGVYGSGFILARLKGGRWSATSYFKVSGLGAASVSLDSADHILVVRTERGLDQFRRGGHFVIGKKNPSSVWAVDVDHPDAFEAPIVDAYSRNMGLSIGSGFEGVKITTDLKANTCFFRSESHSVEQILSGNIEPPLCTEELYATLRCLEFPYVMHAHPIPPEYIRWYGHSDWLLETSCDPAILKEGVLMPFNQGDSSPMTLRKFFDTLDLNPLITLDDVKELELFIFKFKRFLSDGVPLDQLYRDDSGGGGGALAAKPKKRILRLVSFVGCQDLDDCLCFFDDESRSKKKRRKRKKWNDPPVEAVALRDVIRISQYGSYGFVCDPEDESEQYRKIFVQRRHGDDIVFLAKNIKVAELLLCGLKVLLENGSEKVHVM</sequence>
<gene>
    <name evidence="2" type="ORF">CHYS00102_LOCUS939</name>
</gene>
<dbReference type="InterPro" id="IPR007461">
    <property type="entry name" value="Ysc84_actin-binding"/>
</dbReference>
<dbReference type="EMBL" id="HBFR01001510">
    <property type="protein sequence ID" value="CAD8873779.1"/>
    <property type="molecule type" value="Transcribed_RNA"/>
</dbReference>
<dbReference type="AlphaFoldDB" id="A0A7S1B3Q4"/>
<name>A0A7S1B3Q4_9STRA</name>
<dbReference type="CDD" id="cd11524">
    <property type="entry name" value="SYLF"/>
    <property type="match status" value="1"/>
</dbReference>
<proteinExistence type="predicted"/>
<feature type="domain" description="Ysc84 actin-binding" evidence="1">
    <location>
        <begin position="298"/>
        <end position="410"/>
    </location>
</feature>
<evidence type="ECO:0000259" key="1">
    <source>
        <dbReference type="Pfam" id="PF04366"/>
    </source>
</evidence>
<dbReference type="GO" id="GO:0035091">
    <property type="term" value="F:phosphatidylinositol binding"/>
    <property type="evidence" value="ECO:0007669"/>
    <property type="project" value="TreeGrafter"/>
</dbReference>
<organism evidence="2">
    <name type="scientific">Corethron hystrix</name>
    <dbReference type="NCBI Taxonomy" id="216773"/>
    <lineage>
        <taxon>Eukaryota</taxon>
        <taxon>Sar</taxon>
        <taxon>Stramenopiles</taxon>
        <taxon>Ochrophyta</taxon>
        <taxon>Bacillariophyta</taxon>
        <taxon>Coscinodiscophyceae</taxon>
        <taxon>Corethrophycidae</taxon>
        <taxon>Corethrales</taxon>
        <taxon>Corethraceae</taxon>
        <taxon>Corethron</taxon>
    </lineage>
</organism>
<evidence type="ECO:0000313" key="2">
    <source>
        <dbReference type="EMBL" id="CAD8873779.1"/>
    </source>
</evidence>
<reference evidence="2" key="1">
    <citation type="submission" date="2021-01" db="EMBL/GenBank/DDBJ databases">
        <authorList>
            <person name="Corre E."/>
            <person name="Pelletier E."/>
            <person name="Niang G."/>
            <person name="Scheremetjew M."/>
            <person name="Finn R."/>
            <person name="Kale V."/>
            <person name="Holt S."/>
            <person name="Cochrane G."/>
            <person name="Meng A."/>
            <person name="Brown T."/>
            <person name="Cohen L."/>
        </authorList>
    </citation>
    <scope>NUCLEOTIDE SEQUENCE</scope>
    <source>
        <strain evidence="2">308</strain>
    </source>
</reference>
<dbReference type="PANTHER" id="PTHR15629:SF2">
    <property type="entry name" value="SH3 DOMAIN-CONTAINING YSC84-LIKE PROTEIN 1"/>
    <property type="match status" value="1"/>
</dbReference>
<protein>
    <recommendedName>
        <fullName evidence="1">Ysc84 actin-binding domain-containing protein</fullName>
    </recommendedName>
</protein>
<dbReference type="PANTHER" id="PTHR15629">
    <property type="entry name" value="SH3YL1 PROTEIN"/>
    <property type="match status" value="1"/>
</dbReference>
<accession>A0A7S1B3Q4</accession>
<dbReference type="InterPro" id="IPR051702">
    <property type="entry name" value="SH3_domain_YSC84-like"/>
</dbReference>